<dbReference type="InterPro" id="IPR011051">
    <property type="entry name" value="RmlC_Cupin_sf"/>
</dbReference>
<gene>
    <name evidence="2" type="ORF">V473_06850</name>
</gene>
<evidence type="ECO:0000313" key="2">
    <source>
        <dbReference type="EMBL" id="KMS57906.1"/>
    </source>
</evidence>
<dbReference type="CDD" id="cd06121">
    <property type="entry name" value="cupin_YML079wp"/>
    <property type="match status" value="1"/>
</dbReference>
<comment type="caution">
    <text evidence="2">The sequence shown here is derived from an EMBL/GenBank/DDBJ whole genome shotgun (WGS) entry which is preliminary data.</text>
</comment>
<protein>
    <submittedName>
        <fullName evidence="2">Cupin</fullName>
    </submittedName>
</protein>
<dbReference type="InterPro" id="IPR009327">
    <property type="entry name" value="Cupin_DUF985"/>
</dbReference>
<accession>A0A0J7Y1V1</accession>
<dbReference type="PANTHER" id="PTHR33387">
    <property type="entry name" value="RMLC-LIKE JELLY ROLL FOLD PROTEIN"/>
    <property type="match status" value="1"/>
</dbReference>
<dbReference type="InterPro" id="IPR014710">
    <property type="entry name" value="RmlC-like_jellyroll"/>
</dbReference>
<evidence type="ECO:0000313" key="3">
    <source>
        <dbReference type="Proteomes" id="UP000052232"/>
    </source>
</evidence>
<dbReference type="EMBL" id="JACT01000001">
    <property type="protein sequence ID" value="KMS57906.1"/>
    <property type="molecule type" value="Genomic_DNA"/>
</dbReference>
<dbReference type="InterPro" id="IPR039935">
    <property type="entry name" value="YML079W-like"/>
</dbReference>
<dbReference type="RefSeq" id="WP_066601746.1">
    <property type="nucleotide sequence ID" value="NZ_KQ130434.1"/>
</dbReference>
<dbReference type="Proteomes" id="UP000052232">
    <property type="component" value="Unassembled WGS sequence"/>
</dbReference>
<name>A0A0J7Y1V1_9SPHN</name>
<proteinExistence type="predicted"/>
<evidence type="ECO:0000259" key="1">
    <source>
        <dbReference type="Pfam" id="PF06172"/>
    </source>
</evidence>
<sequence>MRADDERDGRALIERLGLAAHPEGGWYRETWRAESGLGQRAGGTTILFLLEAHERSHWHRVDADEHWFWHAGAPLILSIAPPGGPACDLLLGPDIFDGQMPQGWVPAHYWQASTPHGGWTLVSCTVTPGFDFAGFSLAPPDWSPPG</sequence>
<dbReference type="Gene3D" id="2.60.120.10">
    <property type="entry name" value="Jelly Rolls"/>
    <property type="match status" value="1"/>
</dbReference>
<dbReference type="SUPFAM" id="SSF51182">
    <property type="entry name" value="RmlC-like cupins"/>
    <property type="match status" value="1"/>
</dbReference>
<dbReference type="Pfam" id="PF06172">
    <property type="entry name" value="Cupin_5"/>
    <property type="match status" value="1"/>
</dbReference>
<dbReference type="AlphaFoldDB" id="A0A0J7Y1V1"/>
<organism evidence="2 3">
    <name type="scientific">Sphingobium cupriresistens LL01</name>
    <dbReference type="NCBI Taxonomy" id="1420583"/>
    <lineage>
        <taxon>Bacteria</taxon>
        <taxon>Pseudomonadati</taxon>
        <taxon>Pseudomonadota</taxon>
        <taxon>Alphaproteobacteria</taxon>
        <taxon>Sphingomonadales</taxon>
        <taxon>Sphingomonadaceae</taxon>
        <taxon>Sphingobium</taxon>
    </lineage>
</organism>
<keyword evidence="3" id="KW-1185">Reference proteome</keyword>
<dbReference type="PATRIC" id="fig|1420583.3.peg.1378"/>
<dbReference type="PANTHER" id="PTHR33387:SF3">
    <property type="entry name" value="DUF985 DOMAIN-CONTAINING PROTEIN"/>
    <property type="match status" value="1"/>
</dbReference>
<feature type="domain" description="DUF985" evidence="1">
    <location>
        <begin position="11"/>
        <end position="138"/>
    </location>
</feature>
<reference evidence="2 3" key="1">
    <citation type="journal article" date="2015" name="G3 (Bethesda)">
        <title>Insights into Ongoing Evolution of the Hexachlorocyclohexane Catabolic Pathway from Comparative Genomics of Ten Sphingomonadaceae Strains.</title>
        <authorList>
            <person name="Pearce S.L."/>
            <person name="Oakeshott J.G."/>
            <person name="Pandey G."/>
        </authorList>
    </citation>
    <scope>NUCLEOTIDE SEQUENCE [LARGE SCALE GENOMIC DNA]</scope>
    <source>
        <strain evidence="2 3">LL01</strain>
    </source>
</reference>